<name>C9YED5_CURXX</name>
<evidence type="ECO:0000256" key="1">
    <source>
        <dbReference type="SAM" id="MobiDB-lite"/>
    </source>
</evidence>
<accession>C9YED5</accession>
<evidence type="ECO:0000313" key="2">
    <source>
        <dbReference type="EMBL" id="CBA31896.1"/>
    </source>
</evidence>
<organism evidence="2">
    <name type="scientific">Curvibacter symbiont subsp. Hydra magnipapillata</name>
    <dbReference type="NCBI Taxonomy" id="667019"/>
    <lineage>
        <taxon>Bacteria</taxon>
        <taxon>Pseudomonadati</taxon>
        <taxon>Pseudomonadota</taxon>
        <taxon>Betaproteobacteria</taxon>
        <taxon>Burkholderiales</taxon>
        <taxon>Comamonadaceae</taxon>
        <taxon>Curvibacter</taxon>
    </lineage>
</organism>
<dbReference type="AlphaFoldDB" id="C9YED5"/>
<sequence length="51" mass="5446">MAGGGKGKGFASPRKVDVYVNVNYESKEKRVTKPERGSPAPPAAYGRLPAR</sequence>
<reference evidence="2" key="1">
    <citation type="journal article" date="2010" name="Nature">
        <title>The Dynamic genome of Hydra.</title>
        <authorList>
            <person name="Chapman J.A."/>
            <person name="Kirkness E.F."/>
            <person name="Simakov O."/>
            <person name="Hampson S.E."/>
            <person name="Mitros T."/>
            <person name="Weinmaier T."/>
            <person name="Rattei T."/>
            <person name="Balasubramanian P.G."/>
            <person name="Borman J."/>
            <person name="Busam D."/>
            <person name="Disbennett K."/>
            <person name="Pfannkoch C."/>
            <person name="Sumin N."/>
            <person name="Sutton G."/>
            <person name="Viswanathan L."/>
            <person name="Walenz B."/>
            <person name="Goodstein D.M."/>
            <person name="Hellsten U."/>
            <person name="Kawashima T."/>
            <person name="Prochnik S.E."/>
            <person name="Putnam N.H."/>
            <person name="Shu S."/>
            <person name="Blumberg B."/>
            <person name="Dana C.E."/>
            <person name="Gee L."/>
            <person name="Kibler D.F."/>
            <person name="Law L."/>
            <person name="Lindgens D."/>
            <person name="Martinez D.E."/>
            <person name="Peng J."/>
            <person name="Wigge P.A."/>
            <person name="Bertulat B."/>
            <person name="Guder C."/>
            <person name="Nakamura Y."/>
            <person name="Ozbek S."/>
            <person name="Watanabe H."/>
            <person name="Khalturin K."/>
            <person name="Hemmrich G."/>
            <person name="Franke A."/>
            <person name="Augustin R."/>
            <person name="Fraune S."/>
            <person name="Hayakawa E."/>
            <person name="Hayakawa S."/>
            <person name="Hirose M."/>
            <person name="Hwang J."/>
            <person name="Ikeo K."/>
            <person name="Nishimiya-Fujisawa C."/>
            <person name="Ogura A."/>
            <person name="Takahashi T."/>
            <person name="Steinmetz P.R."/>
            <person name="Zhang X."/>
            <person name="Aufschnaiter R."/>
            <person name="Eder M.K."/>
            <person name="Gorny A.K."/>
            <person name="Salvenmoser W."/>
            <person name="Heimberg A.M."/>
            <person name="Wheeler B.M."/>
            <person name="Peterson K.J."/>
            <person name="Boettger A."/>
            <person name="Tischler P."/>
            <person name="Wolf A."/>
            <person name="Gojobori T."/>
            <person name="Remington K.A."/>
            <person name="Strausberg R.L."/>
            <person name="Venter J."/>
            <person name="Technau U."/>
            <person name="Hobmayer B."/>
            <person name="Bosch T.C."/>
            <person name="Holstein T.W."/>
            <person name="Fujisawa T."/>
            <person name="Bode H.R."/>
            <person name="David C.N."/>
            <person name="Rokhsar D.S."/>
            <person name="Steele R.E."/>
        </authorList>
    </citation>
    <scope>NUCLEOTIDE SEQUENCE</scope>
</reference>
<feature type="compositionally biased region" description="Basic and acidic residues" evidence="1">
    <location>
        <begin position="25"/>
        <end position="36"/>
    </location>
</feature>
<protein>
    <submittedName>
        <fullName evidence="2">Uncharacterized protein</fullName>
    </submittedName>
</protein>
<gene>
    <name evidence="2" type="ORF">Csp_D29410</name>
</gene>
<proteinExistence type="predicted"/>
<dbReference type="EMBL" id="FN543107">
    <property type="protein sequence ID" value="CBA31896.1"/>
    <property type="molecule type" value="Genomic_DNA"/>
</dbReference>
<feature type="region of interest" description="Disordered" evidence="1">
    <location>
        <begin position="24"/>
        <end position="51"/>
    </location>
</feature>